<feature type="region of interest" description="Disordered" evidence="1">
    <location>
        <begin position="60"/>
        <end position="107"/>
    </location>
</feature>
<protein>
    <recommendedName>
        <fullName evidence="4">RNA polymerase subunit sigma</fullName>
    </recommendedName>
</protein>
<reference evidence="2 3" key="1">
    <citation type="submission" date="2019-02" db="EMBL/GenBank/DDBJ databases">
        <title>Paenibacillus sp. nov., isolated from surface-sterilized tissue of Thalictrum simplex L.</title>
        <authorList>
            <person name="Tuo L."/>
        </authorList>
    </citation>
    <scope>NUCLEOTIDE SEQUENCE [LARGE SCALE GENOMIC DNA]</scope>
    <source>
        <strain evidence="2 3">N2SHLJ1</strain>
    </source>
</reference>
<accession>A0A4Q9DSB0</accession>
<proteinExistence type="predicted"/>
<dbReference type="RefSeq" id="WP_131014487.1">
    <property type="nucleotide sequence ID" value="NZ_SIRE01000011.1"/>
</dbReference>
<keyword evidence="3" id="KW-1185">Reference proteome</keyword>
<evidence type="ECO:0008006" key="4">
    <source>
        <dbReference type="Google" id="ProtNLM"/>
    </source>
</evidence>
<evidence type="ECO:0000313" key="2">
    <source>
        <dbReference type="EMBL" id="TBL77755.1"/>
    </source>
</evidence>
<feature type="compositionally biased region" description="Basic and acidic residues" evidence="1">
    <location>
        <begin position="82"/>
        <end position="107"/>
    </location>
</feature>
<gene>
    <name evidence="2" type="ORF">EYB31_16565</name>
</gene>
<organism evidence="2 3">
    <name type="scientific">Paenibacillus thalictri</name>
    <dbReference type="NCBI Taxonomy" id="2527873"/>
    <lineage>
        <taxon>Bacteria</taxon>
        <taxon>Bacillati</taxon>
        <taxon>Bacillota</taxon>
        <taxon>Bacilli</taxon>
        <taxon>Bacillales</taxon>
        <taxon>Paenibacillaceae</taxon>
        <taxon>Paenibacillus</taxon>
    </lineage>
</organism>
<dbReference type="Proteomes" id="UP000293142">
    <property type="component" value="Unassembled WGS sequence"/>
</dbReference>
<evidence type="ECO:0000256" key="1">
    <source>
        <dbReference type="SAM" id="MobiDB-lite"/>
    </source>
</evidence>
<feature type="region of interest" description="Disordered" evidence="1">
    <location>
        <begin position="36"/>
        <end position="55"/>
    </location>
</feature>
<sequence length="107" mass="11801">MSLKSVEMQFAIQKNDVVGSMQNQLSHKPVHDQAMLEGAATKQTEKDREVSSKLAKTAHSNIHEELPHQGSGPALKRKGKKAKQDEPAGKANEGRHPFKGHHIDFSL</sequence>
<dbReference type="OrthoDB" id="2476294at2"/>
<dbReference type="EMBL" id="SIRE01000011">
    <property type="protein sequence ID" value="TBL77755.1"/>
    <property type="molecule type" value="Genomic_DNA"/>
</dbReference>
<dbReference type="AlphaFoldDB" id="A0A4Q9DSB0"/>
<name>A0A4Q9DSB0_9BACL</name>
<comment type="caution">
    <text evidence="2">The sequence shown here is derived from an EMBL/GenBank/DDBJ whole genome shotgun (WGS) entry which is preliminary data.</text>
</comment>
<evidence type="ECO:0000313" key="3">
    <source>
        <dbReference type="Proteomes" id="UP000293142"/>
    </source>
</evidence>